<evidence type="ECO:0000313" key="5">
    <source>
        <dbReference type="EMBL" id="MBB2183418.1"/>
    </source>
</evidence>
<protein>
    <recommendedName>
        <fullName evidence="4">4Fe-4S ferredoxin-type domain-containing protein</fullName>
    </recommendedName>
</protein>
<dbReference type="Proteomes" id="UP000574276">
    <property type="component" value="Unassembled WGS sequence"/>
</dbReference>
<dbReference type="AlphaFoldDB" id="A0A839K1Y3"/>
<dbReference type="EMBL" id="JACEGA010000001">
    <property type="protein sequence ID" value="MBB2183418.1"/>
    <property type="molecule type" value="Genomic_DNA"/>
</dbReference>
<evidence type="ECO:0000313" key="6">
    <source>
        <dbReference type="Proteomes" id="UP000574276"/>
    </source>
</evidence>
<reference evidence="5 6" key="1">
    <citation type="submission" date="2020-07" db="EMBL/GenBank/DDBJ databases">
        <title>Characterization and genome sequencing of isolate MD1, a novel member within the family Lachnospiraceae.</title>
        <authorList>
            <person name="Rettenmaier R."/>
            <person name="Di Bello L."/>
            <person name="Zinser C."/>
            <person name="Scheitz K."/>
            <person name="Liebl W."/>
            <person name="Zverlov V."/>
        </authorList>
    </citation>
    <scope>NUCLEOTIDE SEQUENCE [LARGE SCALE GENOMIC DNA]</scope>
    <source>
        <strain evidence="5 6">MD1</strain>
    </source>
</reference>
<keyword evidence="3" id="KW-0411">Iron-sulfur</keyword>
<sequence>MIFYFSGTGNSKHVAEKIAKSTGERTVFISEDIMKKNEVFEVNEEERIGFVFPVYWYCIPTIMERFIHQLKLPGYRNQYVYAVATYGIAAGNVMDRLSRLLGERQLPLYGKFGVKMVDNYVVGYDIAKEEKRKVTLRRAEVEIDKIITFIERKENTEYLKKGIIAFVTPITGYAYRKTDHVKKFYTTSACNGCEQCVRECPCNVIHMKNGELVWEGECTFCLKCIHGCKQAAIQYGKSTEKRKRYQFSHDLIK</sequence>
<dbReference type="PROSITE" id="PS00198">
    <property type="entry name" value="4FE4S_FER_1"/>
    <property type="match status" value="1"/>
</dbReference>
<dbReference type="GO" id="GO:0046872">
    <property type="term" value="F:metal ion binding"/>
    <property type="evidence" value="ECO:0007669"/>
    <property type="project" value="UniProtKB-KW"/>
</dbReference>
<dbReference type="SUPFAM" id="SSF52218">
    <property type="entry name" value="Flavoproteins"/>
    <property type="match status" value="1"/>
</dbReference>
<keyword evidence="1" id="KW-0479">Metal-binding</keyword>
<dbReference type="InterPro" id="IPR029039">
    <property type="entry name" value="Flavoprotein-like_sf"/>
</dbReference>
<evidence type="ECO:0000256" key="1">
    <source>
        <dbReference type="ARBA" id="ARBA00022723"/>
    </source>
</evidence>
<accession>A0A839K1Y3</accession>
<evidence type="ECO:0000259" key="4">
    <source>
        <dbReference type="PROSITE" id="PS51379"/>
    </source>
</evidence>
<keyword evidence="2" id="KW-0408">Iron</keyword>
<evidence type="ECO:0000256" key="3">
    <source>
        <dbReference type="ARBA" id="ARBA00023014"/>
    </source>
</evidence>
<keyword evidence="6" id="KW-1185">Reference proteome</keyword>
<organism evidence="5 6">
    <name type="scientific">Variimorphobacter saccharofermentans</name>
    <dbReference type="NCBI Taxonomy" id="2755051"/>
    <lineage>
        <taxon>Bacteria</taxon>
        <taxon>Bacillati</taxon>
        <taxon>Bacillota</taxon>
        <taxon>Clostridia</taxon>
        <taxon>Lachnospirales</taxon>
        <taxon>Lachnospiraceae</taxon>
        <taxon>Variimorphobacter</taxon>
    </lineage>
</organism>
<dbReference type="PROSITE" id="PS51379">
    <property type="entry name" value="4FE4S_FER_2"/>
    <property type="match status" value="1"/>
</dbReference>
<dbReference type="InterPro" id="IPR047964">
    <property type="entry name" value="EFR1-like"/>
</dbReference>
<dbReference type="Gene3D" id="3.30.70.20">
    <property type="match status" value="1"/>
</dbReference>
<dbReference type="GO" id="GO:0051536">
    <property type="term" value="F:iron-sulfur cluster binding"/>
    <property type="evidence" value="ECO:0007669"/>
    <property type="project" value="UniProtKB-KW"/>
</dbReference>
<dbReference type="InterPro" id="IPR017900">
    <property type="entry name" value="4Fe4S_Fe_S_CS"/>
</dbReference>
<evidence type="ECO:0000256" key="2">
    <source>
        <dbReference type="ARBA" id="ARBA00023004"/>
    </source>
</evidence>
<dbReference type="InterPro" id="IPR026816">
    <property type="entry name" value="Flavodoxin_dom"/>
</dbReference>
<name>A0A839K1Y3_9FIRM</name>
<dbReference type="NCBIfam" id="NF038196">
    <property type="entry name" value="ferrodoxin_EFR1"/>
    <property type="match status" value="1"/>
</dbReference>
<dbReference type="InterPro" id="IPR017896">
    <property type="entry name" value="4Fe4S_Fe-S-bd"/>
</dbReference>
<comment type="caution">
    <text evidence="5">The sequence shown here is derived from an EMBL/GenBank/DDBJ whole genome shotgun (WGS) entry which is preliminary data.</text>
</comment>
<dbReference type="RefSeq" id="WP_228353075.1">
    <property type="nucleotide sequence ID" value="NZ_JACEGA010000001.1"/>
</dbReference>
<dbReference type="SUPFAM" id="SSF54862">
    <property type="entry name" value="4Fe-4S ferredoxins"/>
    <property type="match status" value="1"/>
</dbReference>
<dbReference type="Gene3D" id="3.40.50.360">
    <property type="match status" value="1"/>
</dbReference>
<gene>
    <name evidence="5" type="ORF">H0486_11060</name>
</gene>
<dbReference type="Pfam" id="PF12724">
    <property type="entry name" value="Flavodoxin_5"/>
    <property type="match status" value="1"/>
</dbReference>
<feature type="domain" description="4Fe-4S ferredoxin-type" evidence="4">
    <location>
        <begin position="181"/>
        <end position="210"/>
    </location>
</feature>
<proteinExistence type="predicted"/>